<organism evidence="2 3">
    <name type="scientific">Spirosoma endophyticum</name>
    <dbReference type="NCBI Taxonomy" id="662367"/>
    <lineage>
        <taxon>Bacteria</taxon>
        <taxon>Pseudomonadati</taxon>
        <taxon>Bacteroidota</taxon>
        <taxon>Cytophagia</taxon>
        <taxon>Cytophagales</taxon>
        <taxon>Cytophagaceae</taxon>
        <taxon>Spirosoma</taxon>
    </lineage>
</organism>
<dbReference type="OrthoDB" id="960434at2"/>
<protein>
    <submittedName>
        <fullName evidence="2">Uncharacterized protein</fullName>
    </submittedName>
</protein>
<dbReference type="EMBL" id="FOLQ01000019">
    <property type="protein sequence ID" value="SFE76443.1"/>
    <property type="molecule type" value="Genomic_DNA"/>
</dbReference>
<accession>A0A1I2D8L5</accession>
<dbReference type="RefSeq" id="WP_093832669.1">
    <property type="nucleotide sequence ID" value="NZ_FOLQ01000019.1"/>
</dbReference>
<dbReference type="Proteomes" id="UP000198598">
    <property type="component" value="Unassembled WGS sequence"/>
</dbReference>
<feature type="chain" id="PRO_5011664117" evidence="1">
    <location>
        <begin position="18"/>
        <end position="224"/>
    </location>
</feature>
<keyword evidence="1" id="KW-0732">Signal</keyword>
<gene>
    <name evidence="2" type="ORF">SAMN05216167_11934</name>
</gene>
<reference evidence="2 3" key="1">
    <citation type="submission" date="2016-10" db="EMBL/GenBank/DDBJ databases">
        <authorList>
            <person name="de Groot N.N."/>
        </authorList>
    </citation>
    <scope>NUCLEOTIDE SEQUENCE [LARGE SCALE GENOMIC DNA]</scope>
    <source>
        <strain evidence="2 3">DSM 26130</strain>
    </source>
</reference>
<name>A0A1I2D8L5_9BACT</name>
<sequence length="224" mass="24550">MQKLFILFLFVGLQVQAQDTTSIQSYVDIPVEPTSNDQMATGLVDSPVVEPLLPHKMLFTQRVFWGPNGLLRAMNVAPLTAEGREKELKVRRFMLISHQVTGYVTLAGFLMQGILEARLNKATGATYDQLYKAQQTTLAITNIAYGTTALLSLTAPPKQFSDRKASGGGLKLHKYLAIIHLTGFVATNILAGKVAQHSELRPYRQAATFTTLAAFAPALIALKF</sequence>
<evidence type="ECO:0000256" key="1">
    <source>
        <dbReference type="SAM" id="SignalP"/>
    </source>
</evidence>
<feature type="signal peptide" evidence="1">
    <location>
        <begin position="1"/>
        <end position="17"/>
    </location>
</feature>
<evidence type="ECO:0000313" key="2">
    <source>
        <dbReference type="EMBL" id="SFE76443.1"/>
    </source>
</evidence>
<keyword evidence="3" id="KW-1185">Reference proteome</keyword>
<proteinExistence type="predicted"/>
<evidence type="ECO:0000313" key="3">
    <source>
        <dbReference type="Proteomes" id="UP000198598"/>
    </source>
</evidence>
<dbReference type="AlphaFoldDB" id="A0A1I2D8L5"/>